<dbReference type="AlphaFoldDB" id="A0A1R1SL07"/>
<gene>
    <name evidence="2" type="ORF">SPAR_13240</name>
</gene>
<dbReference type="Proteomes" id="UP000186168">
    <property type="component" value="Unassembled WGS sequence"/>
</dbReference>
<keyword evidence="3" id="KW-1185">Reference proteome</keyword>
<comment type="caution">
    <text evidence="2">The sequence shown here is derived from an EMBL/GenBank/DDBJ whole genome shotgun (WGS) entry which is preliminary data.</text>
</comment>
<dbReference type="RefSeq" id="WP_141712999.1">
    <property type="nucleotide sequence ID" value="NZ_ASQP01000189.1"/>
</dbReference>
<dbReference type="GeneID" id="96748744"/>
<organism evidence="2 3">
    <name type="scientific">Streptomyces sparsogenes DSM 40356</name>
    <dbReference type="NCBI Taxonomy" id="1331668"/>
    <lineage>
        <taxon>Bacteria</taxon>
        <taxon>Bacillati</taxon>
        <taxon>Actinomycetota</taxon>
        <taxon>Actinomycetes</taxon>
        <taxon>Kitasatosporales</taxon>
        <taxon>Streptomycetaceae</taxon>
        <taxon>Streptomyces</taxon>
    </lineage>
</organism>
<feature type="compositionally biased region" description="Basic and acidic residues" evidence="1">
    <location>
        <begin position="8"/>
        <end position="22"/>
    </location>
</feature>
<reference evidence="2 3" key="1">
    <citation type="submission" date="2013-05" db="EMBL/GenBank/DDBJ databases">
        <title>Genome sequence of Streptomyces sparsogenes DSM 40356.</title>
        <authorList>
            <person name="Coyne S."/>
            <person name="Seebeck F.P."/>
        </authorList>
    </citation>
    <scope>NUCLEOTIDE SEQUENCE [LARGE SCALE GENOMIC DNA]</scope>
    <source>
        <strain evidence="2 3">DSM 40356</strain>
    </source>
</reference>
<name>A0A1R1SL07_9ACTN</name>
<evidence type="ECO:0000256" key="1">
    <source>
        <dbReference type="SAM" id="MobiDB-lite"/>
    </source>
</evidence>
<proteinExistence type="predicted"/>
<dbReference type="STRING" id="67365.GCA_001704635_06370"/>
<sequence>MSDSEGAAPKERHPEQAKELARKLSSDVFDMVRLQGKVSPGGPATLSSREGERKYSVLHTWSISHLSDQELRRGFDRLREELPKNGWRITRIGHANSTARQLEMEAVHKKDNYSLSAELLVSSSGENTDASASKKGRIVFFVGSPTYRSPKGVDPDDY</sequence>
<feature type="region of interest" description="Disordered" evidence="1">
    <location>
        <begin position="1"/>
        <end position="22"/>
    </location>
</feature>
<evidence type="ECO:0000313" key="3">
    <source>
        <dbReference type="Proteomes" id="UP000186168"/>
    </source>
</evidence>
<accession>A0A1R1SL07</accession>
<dbReference type="EMBL" id="ASQP01000189">
    <property type="protein sequence ID" value="OMI38988.1"/>
    <property type="molecule type" value="Genomic_DNA"/>
</dbReference>
<evidence type="ECO:0000313" key="2">
    <source>
        <dbReference type="EMBL" id="OMI38988.1"/>
    </source>
</evidence>
<protein>
    <submittedName>
        <fullName evidence="2">Uncharacterized protein</fullName>
    </submittedName>
</protein>